<evidence type="ECO:0000256" key="2">
    <source>
        <dbReference type="SAM" id="SignalP"/>
    </source>
</evidence>
<keyword evidence="2" id="KW-0732">Signal</keyword>
<dbReference type="EMBL" id="CAJGYM010000041">
    <property type="protein sequence ID" value="CAD6194132.1"/>
    <property type="molecule type" value="Genomic_DNA"/>
</dbReference>
<reference evidence="3" key="1">
    <citation type="submission" date="2020-10" db="EMBL/GenBank/DDBJ databases">
        <authorList>
            <person name="Kikuchi T."/>
        </authorList>
    </citation>
    <scope>NUCLEOTIDE SEQUENCE</scope>
    <source>
        <strain evidence="3">NKZ352</strain>
    </source>
</reference>
<evidence type="ECO:0000313" key="4">
    <source>
        <dbReference type="Proteomes" id="UP000835052"/>
    </source>
</evidence>
<feature type="chain" id="PRO_5035746920" evidence="2">
    <location>
        <begin position="19"/>
        <end position="91"/>
    </location>
</feature>
<comment type="caution">
    <text evidence="3">The sequence shown here is derived from an EMBL/GenBank/DDBJ whole genome shotgun (WGS) entry which is preliminary data.</text>
</comment>
<evidence type="ECO:0000256" key="1">
    <source>
        <dbReference type="SAM" id="MobiDB-lite"/>
    </source>
</evidence>
<accession>A0A8S1HGP5</accession>
<sequence>MLRQIVILLVLLVAIALANDIGPAIDGLCPLGIRRKRTACVKKFRPAILPTHSATPTTATEAQPTGEKKFKPNPSEKLPIVARRLSLCMRL</sequence>
<proteinExistence type="predicted"/>
<organism evidence="3 4">
    <name type="scientific">Caenorhabditis auriculariae</name>
    <dbReference type="NCBI Taxonomy" id="2777116"/>
    <lineage>
        <taxon>Eukaryota</taxon>
        <taxon>Metazoa</taxon>
        <taxon>Ecdysozoa</taxon>
        <taxon>Nematoda</taxon>
        <taxon>Chromadorea</taxon>
        <taxon>Rhabditida</taxon>
        <taxon>Rhabditina</taxon>
        <taxon>Rhabditomorpha</taxon>
        <taxon>Rhabditoidea</taxon>
        <taxon>Rhabditidae</taxon>
        <taxon>Peloderinae</taxon>
        <taxon>Caenorhabditis</taxon>
    </lineage>
</organism>
<feature type="region of interest" description="Disordered" evidence="1">
    <location>
        <begin position="52"/>
        <end position="74"/>
    </location>
</feature>
<keyword evidence="4" id="KW-1185">Reference proteome</keyword>
<gene>
    <name evidence="3" type="ORF">CAUJ_LOCUS10051</name>
</gene>
<name>A0A8S1HGP5_9PELO</name>
<evidence type="ECO:0000313" key="3">
    <source>
        <dbReference type="EMBL" id="CAD6194132.1"/>
    </source>
</evidence>
<protein>
    <submittedName>
        <fullName evidence="3">Uncharacterized protein</fullName>
    </submittedName>
</protein>
<feature type="signal peptide" evidence="2">
    <location>
        <begin position="1"/>
        <end position="18"/>
    </location>
</feature>
<dbReference type="Proteomes" id="UP000835052">
    <property type="component" value="Unassembled WGS sequence"/>
</dbReference>
<feature type="compositionally biased region" description="Low complexity" evidence="1">
    <location>
        <begin position="54"/>
        <end position="65"/>
    </location>
</feature>
<dbReference type="AlphaFoldDB" id="A0A8S1HGP5"/>